<accession>A0A8S5LVN5</accession>
<evidence type="ECO:0000259" key="1">
    <source>
        <dbReference type="SMART" id="SM00507"/>
    </source>
</evidence>
<dbReference type="SMART" id="SM00507">
    <property type="entry name" value="HNHc"/>
    <property type="match status" value="1"/>
</dbReference>
<keyword evidence="2" id="KW-0540">Nuclease</keyword>
<dbReference type="SUPFAM" id="SSF54060">
    <property type="entry name" value="His-Me finger endonucleases"/>
    <property type="match status" value="1"/>
</dbReference>
<name>A0A8S5LVN5_9CAUD</name>
<dbReference type="EMBL" id="BK014749">
    <property type="protein sequence ID" value="DAD73962.1"/>
    <property type="molecule type" value="Genomic_DNA"/>
</dbReference>
<dbReference type="GO" id="GO:0004519">
    <property type="term" value="F:endonuclease activity"/>
    <property type="evidence" value="ECO:0007669"/>
    <property type="project" value="UniProtKB-KW"/>
</dbReference>
<feature type="domain" description="HNH nuclease" evidence="1">
    <location>
        <begin position="63"/>
        <end position="111"/>
    </location>
</feature>
<sequence length="232" mass="26576">MMKTNLEFRKIPSLKYLYEISEDGRVLRNVKSKKQIAIRLDTHHSQPGYYAAWTCCTLDGVRKVRRHMIHRLAAECWLGPCPEGMEVDHIDRDSHNNHYSNLRYVTRSQQMRNRTLSAATISRCVANCQAWNARISVGVTLTKNGETMSASSLCAASRLLAARLGGKAEQYRARLKKRRAYIRGWAASYRNAETERRRPCGASNSPLMYLVGTLDRFNDAKRAEEADRVKHM</sequence>
<dbReference type="Pfam" id="PF13392">
    <property type="entry name" value="HNH_3"/>
    <property type="match status" value="1"/>
</dbReference>
<protein>
    <submittedName>
        <fullName evidence="2">Homing endonuclease</fullName>
    </submittedName>
</protein>
<keyword evidence="2" id="KW-0255">Endonuclease</keyword>
<reference evidence="2" key="1">
    <citation type="journal article" date="2021" name="Proc. Natl. Acad. Sci. U.S.A.">
        <title>A Catalog of Tens of Thousands of Viruses from Human Metagenomes Reveals Hidden Associations with Chronic Diseases.</title>
        <authorList>
            <person name="Tisza M.J."/>
            <person name="Buck C.B."/>
        </authorList>
    </citation>
    <scope>NUCLEOTIDE SEQUENCE</scope>
    <source>
        <strain evidence="2">Ctc5632</strain>
    </source>
</reference>
<keyword evidence="2" id="KW-0378">Hydrolase</keyword>
<dbReference type="Gene3D" id="3.90.75.20">
    <property type="match status" value="1"/>
</dbReference>
<dbReference type="InterPro" id="IPR003615">
    <property type="entry name" value="HNH_nuc"/>
</dbReference>
<dbReference type="InterPro" id="IPR044925">
    <property type="entry name" value="His-Me_finger_sf"/>
</dbReference>
<dbReference type="CDD" id="cd00085">
    <property type="entry name" value="HNHc"/>
    <property type="match status" value="1"/>
</dbReference>
<organism evidence="2">
    <name type="scientific">Podoviridae sp. ctc5632</name>
    <dbReference type="NCBI Taxonomy" id="2826565"/>
    <lineage>
        <taxon>Viruses</taxon>
        <taxon>Duplodnaviria</taxon>
        <taxon>Heunggongvirae</taxon>
        <taxon>Uroviricota</taxon>
        <taxon>Caudoviricetes</taxon>
    </lineage>
</organism>
<proteinExistence type="predicted"/>
<evidence type="ECO:0000313" key="2">
    <source>
        <dbReference type="EMBL" id="DAD73962.1"/>
    </source>
</evidence>